<dbReference type="SUPFAM" id="SSF55347">
    <property type="entry name" value="Glyceraldehyde-3-phosphate dehydrogenase-like, C-terminal domain"/>
    <property type="match status" value="1"/>
</dbReference>
<dbReference type="SMART" id="SM00846">
    <property type="entry name" value="Gp_dh_N"/>
    <property type="match status" value="1"/>
</dbReference>
<comment type="similarity">
    <text evidence="5">Belongs to the glyceraldehyde-3-phosphate dehydrogenase family.</text>
</comment>
<feature type="active site" description="Nucleophile" evidence="2">
    <location>
        <position position="154"/>
    </location>
</feature>
<feature type="binding site" evidence="3">
    <location>
        <position position="317"/>
    </location>
    <ligand>
        <name>NAD(+)</name>
        <dbReference type="ChEBI" id="CHEBI:57540"/>
    </ligand>
</feature>
<dbReference type="Pfam" id="PF02800">
    <property type="entry name" value="Gp_dh_C"/>
    <property type="match status" value="1"/>
</dbReference>
<dbReference type="PANTHER" id="PTHR43148">
    <property type="entry name" value="GLYCERALDEHYDE-3-PHOSPHATE DEHYDROGENASE 2"/>
    <property type="match status" value="1"/>
</dbReference>
<keyword evidence="3" id="KW-0520">NAD</keyword>
<dbReference type="InterPro" id="IPR020831">
    <property type="entry name" value="GlycerAld/Erythrose_P_DH"/>
</dbReference>
<dbReference type="Gene3D" id="3.40.50.720">
    <property type="entry name" value="NAD(P)-binding Rossmann-like Domain"/>
    <property type="match status" value="1"/>
</dbReference>
<feature type="domain" description="Glyceraldehyde 3-phosphate dehydrogenase NAD(P) binding" evidence="6">
    <location>
        <begin position="2"/>
        <end position="154"/>
    </location>
</feature>
<dbReference type="GO" id="GO:0016620">
    <property type="term" value="F:oxidoreductase activity, acting on the aldehyde or oxo group of donors, NAD or NADP as acceptor"/>
    <property type="evidence" value="ECO:0007669"/>
    <property type="project" value="InterPro"/>
</dbReference>
<feature type="binding site" evidence="3">
    <location>
        <position position="122"/>
    </location>
    <ligand>
        <name>NAD(+)</name>
        <dbReference type="ChEBI" id="CHEBI:57540"/>
    </ligand>
</feature>
<protein>
    <submittedName>
        <fullName evidence="7">Type I glyceraldehyde-3-phosphate dehydrogenase</fullName>
    </submittedName>
</protein>
<evidence type="ECO:0000259" key="6">
    <source>
        <dbReference type="SMART" id="SM00846"/>
    </source>
</evidence>
<evidence type="ECO:0000256" key="5">
    <source>
        <dbReference type="RuleBase" id="RU000397"/>
    </source>
</evidence>
<dbReference type="EMBL" id="JADKCH010000001">
    <property type="protein sequence ID" value="MBK8571242.1"/>
    <property type="molecule type" value="Genomic_DNA"/>
</dbReference>
<gene>
    <name evidence="7" type="ORF">IPN91_01095</name>
</gene>
<feature type="binding site" evidence="3">
    <location>
        <position position="33"/>
    </location>
    <ligand>
        <name>NAD(+)</name>
        <dbReference type="ChEBI" id="CHEBI:57540"/>
    </ligand>
</feature>
<dbReference type="PRINTS" id="PR00078">
    <property type="entry name" value="G3PDHDRGNASE"/>
</dbReference>
<evidence type="ECO:0000313" key="8">
    <source>
        <dbReference type="Proteomes" id="UP000709959"/>
    </source>
</evidence>
<feature type="binding site" evidence="3">
    <location>
        <position position="81"/>
    </location>
    <ligand>
        <name>NAD(+)</name>
        <dbReference type="ChEBI" id="CHEBI:57540"/>
    </ligand>
</feature>
<dbReference type="InterPro" id="IPR020829">
    <property type="entry name" value="GlycerAld_3-P_DH_cat"/>
</dbReference>
<sequence length="336" mass="36020">MRRIALNGLGRIGRLAVRHFGASRPELLGAVNDPAPLDQVVQLLRVDSVHGPSALAIDGCTDQGQDFLLLGECRVPLFHARDPELIPFPPETRLVVEASGRFTKRADAARHLKAGVSHVVISAPSPDADFTVIAPVNGAELDPARHRVISNASCTAHATAPMLRILEEAFGLEHAGMSTVHVVTNDQRLLDLPHKDRRRGRAAFQSIIPTTSSAFGALHRAMPGLPPGFDGVALRVPTLSVNLVDLVATLRRDADVPGLRAAFADAAAGPWRGIVALAEPHTVSGDITGRPESVVMDLDLTMALGPRFVKVFGWHDNETAYAARLCELVEDLAQRV</sequence>
<dbReference type="Gene3D" id="3.30.360.10">
    <property type="entry name" value="Dihydrodipicolinate Reductase, domain 2"/>
    <property type="match status" value="1"/>
</dbReference>
<evidence type="ECO:0000256" key="1">
    <source>
        <dbReference type="ARBA" id="ARBA00023002"/>
    </source>
</evidence>
<dbReference type="Proteomes" id="UP000709959">
    <property type="component" value="Unassembled WGS sequence"/>
</dbReference>
<reference evidence="7 8" key="1">
    <citation type="submission" date="2020-10" db="EMBL/GenBank/DDBJ databases">
        <title>Connecting structure to function with the recovery of over 1000 high-quality activated sludge metagenome-assembled genomes encoding full-length rRNA genes using long-read sequencing.</title>
        <authorList>
            <person name="Singleton C.M."/>
            <person name="Petriglieri F."/>
            <person name="Kristensen J.M."/>
            <person name="Kirkegaard R.H."/>
            <person name="Michaelsen T.Y."/>
            <person name="Andersen M.H."/>
            <person name="Karst S.M."/>
            <person name="Dueholm M.S."/>
            <person name="Nielsen P.H."/>
            <person name="Albertsen M."/>
        </authorList>
    </citation>
    <scope>NUCLEOTIDE SEQUENCE [LARGE SCALE GENOMIC DNA]</scope>
    <source>
        <strain evidence="7">OdNE_18-Q3-R46-58_MAXAC.008</strain>
    </source>
</reference>
<accession>A0A936EZH4</accession>
<proteinExistence type="inferred from homology"/>
<comment type="caution">
    <text evidence="7">The sequence shown here is derived from an EMBL/GenBank/DDBJ whole genome shotgun (WGS) entry which is preliminary data.</text>
</comment>
<keyword evidence="3" id="KW-0547">Nucleotide-binding</keyword>
<dbReference type="PIRSF" id="PIRSF000149">
    <property type="entry name" value="GAP_DH"/>
    <property type="match status" value="1"/>
</dbReference>
<keyword evidence="1" id="KW-0560">Oxidoreductase</keyword>
<evidence type="ECO:0000256" key="4">
    <source>
        <dbReference type="PIRSR" id="PIRSR000149-4"/>
    </source>
</evidence>
<dbReference type="GO" id="GO:0051287">
    <property type="term" value="F:NAD binding"/>
    <property type="evidence" value="ECO:0007669"/>
    <property type="project" value="InterPro"/>
</dbReference>
<evidence type="ECO:0000313" key="7">
    <source>
        <dbReference type="EMBL" id="MBK8571242.1"/>
    </source>
</evidence>
<dbReference type="InterPro" id="IPR036291">
    <property type="entry name" value="NAD(P)-bd_dom_sf"/>
</dbReference>
<dbReference type="AlphaFoldDB" id="A0A936EZH4"/>
<evidence type="ECO:0000256" key="3">
    <source>
        <dbReference type="PIRSR" id="PIRSR000149-3"/>
    </source>
</evidence>
<name>A0A936EZH4_9BACT</name>
<organism evidence="7 8">
    <name type="scientific">Candidatus Geothrix odensensis</name>
    <dbReference type="NCBI Taxonomy" id="2954440"/>
    <lineage>
        <taxon>Bacteria</taxon>
        <taxon>Pseudomonadati</taxon>
        <taxon>Acidobacteriota</taxon>
        <taxon>Holophagae</taxon>
        <taxon>Holophagales</taxon>
        <taxon>Holophagaceae</taxon>
        <taxon>Geothrix</taxon>
    </lineage>
</organism>
<dbReference type="InterPro" id="IPR020828">
    <property type="entry name" value="GlycerAld_3-P_DH_NAD(P)-bd"/>
</dbReference>
<feature type="site" description="Activates thiol group during catalysis" evidence="4">
    <location>
        <position position="181"/>
    </location>
</feature>
<dbReference type="Pfam" id="PF00044">
    <property type="entry name" value="Gp_dh_N"/>
    <property type="match status" value="1"/>
</dbReference>
<feature type="binding site" evidence="3">
    <location>
        <begin position="11"/>
        <end position="12"/>
    </location>
    <ligand>
        <name>NAD(+)</name>
        <dbReference type="ChEBI" id="CHEBI:57540"/>
    </ligand>
</feature>
<evidence type="ECO:0000256" key="2">
    <source>
        <dbReference type="PIRSR" id="PIRSR000149-1"/>
    </source>
</evidence>
<dbReference type="SUPFAM" id="SSF51735">
    <property type="entry name" value="NAD(P)-binding Rossmann-fold domains"/>
    <property type="match status" value="1"/>
</dbReference>